<reference evidence="1 2" key="1">
    <citation type="submission" date="2016-10" db="EMBL/GenBank/DDBJ databases">
        <authorList>
            <person name="de Groot N.N."/>
        </authorList>
    </citation>
    <scope>NUCLEOTIDE SEQUENCE [LARGE SCALE GENOMIC DNA]</scope>
    <source>
        <strain evidence="1 2">CPCC 202699</strain>
    </source>
</reference>
<dbReference type="RefSeq" id="WP_091299949.1">
    <property type="nucleotide sequence ID" value="NZ_FNON01000016.1"/>
</dbReference>
<dbReference type="OrthoDB" id="5181866at2"/>
<proteinExistence type="predicted"/>
<protein>
    <submittedName>
        <fullName evidence="1">Uncharacterized protein</fullName>
    </submittedName>
</protein>
<evidence type="ECO:0000313" key="1">
    <source>
        <dbReference type="EMBL" id="SDZ42744.1"/>
    </source>
</evidence>
<evidence type="ECO:0000313" key="2">
    <source>
        <dbReference type="Proteomes" id="UP000199515"/>
    </source>
</evidence>
<dbReference type="EMBL" id="FNON01000016">
    <property type="protein sequence ID" value="SDZ42744.1"/>
    <property type="molecule type" value="Genomic_DNA"/>
</dbReference>
<dbReference type="STRING" id="589385.SAMN05421504_11650"/>
<keyword evidence="2" id="KW-1185">Reference proteome</keyword>
<dbReference type="AlphaFoldDB" id="A0A1H3SXT4"/>
<name>A0A1H3SXT4_9PSEU</name>
<organism evidence="1 2">
    <name type="scientific">Amycolatopsis xylanica</name>
    <dbReference type="NCBI Taxonomy" id="589385"/>
    <lineage>
        <taxon>Bacteria</taxon>
        <taxon>Bacillati</taxon>
        <taxon>Actinomycetota</taxon>
        <taxon>Actinomycetes</taxon>
        <taxon>Pseudonocardiales</taxon>
        <taxon>Pseudonocardiaceae</taxon>
        <taxon>Amycolatopsis</taxon>
    </lineage>
</organism>
<gene>
    <name evidence="1" type="ORF">SAMN05421504_11650</name>
</gene>
<sequence length="191" mass="20565">MTTTSTQRWLIPALIVVVSLTVGGGLLARELYSPPAAAPIVPGTLPTSVSLAPEDQPGSDEVFLTADAAAHPDGEGVRGALQIYFRSINQKNYDLWASVASAKRLSSKPRDQWLDDYKSTKDGSVLIYRIEAPVGSLRVLVGFTSTQAVESAPGDLMEPCIRWRVVLPMVNENGAWKIDPADGSTPEKEKC</sequence>
<accession>A0A1H3SXT4</accession>
<dbReference type="Proteomes" id="UP000199515">
    <property type="component" value="Unassembled WGS sequence"/>
</dbReference>